<organism evidence="1 2">
    <name type="scientific">Plasmodium yoelii yoelii</name>
    <dbReference type="NCBI Taxonomy" id="73239"/>
    <lineage>
        <taxon>Eukaryota</taxon>
        <taxon>Sar</taxon>
        <taxon>Alveolata</taxon>
        <taxon>Apicomplexa</taxon>
        <taxon>Aconoidasida</taxon>
        <taxon>Haemosporida</taxon>
        <taxon>Plasmodiidae</taxon>
        <taxon>Plasmodium</taxon>
        <taxon>Plasmodium (Vinckeia)</taxon>
    </lineage>
</organism>
<accession>Q7RC52</accession>
<protein>
    <submittedName>
        <fullName evidence="1">Uncharacterized protein</fullName>
    </submittedName>
</protein>
<dbReference type="AlphaFoldDB" id="Q7RC52"/>
<dbReference type="PaxDb" id="73239-Q7RC52"/>
<dbReference type="EMBL" id="AABL01001950">
    <property type="protein sequence ID" value="EAA18046.1"/>
    <property type="molecule type" value="Genomic_DNA"/>
</dbReference>
<feature type="non-terminal residue" evidence="1">
    <location>
        <position position="1"/>
    </location>
</feature>
<proteinExistence type="predicted"/>
<comment type="caution">
    <text evidence="1">The sequence shown here is derived from an EMBL/GenBank/DDBJ whole genome shotgun (WGS) entry which is preliminary data.</text>
</comment>
<gene>
    <name evidence="1" type="ORF">PY05932</name>
</gene>
<evidence type="ECO:0000313" key="2">
    <source>
        <dbReference type="Proteomes" id="UP000008553"/>
    </source>
</evidence>
<name>Q7RC52_PLAYO</name>
<dbReference type="STRING" id="73239.Q7RC52"/>
<reference evidence="1 2" key="1">
    <citation type="journal article" date="2002" name="Nature">
        <title>Genome sequence and comparative analysis of the model rodent malaria parasite Plasmodium yoelii yoelii.</title>
        <authorList>
            <person name="Carlton J.M."/>
            <person name="Angiuoli S.V."/>
            <person name="Suh B.B."/>
            <person name="Kooij T.W."/>
            <person name="Pertea M."/>
            <person name="Silva J.C."/>
            <person name="Ermolaeva M.D."/>
            <person name="Allen J.E."/>
            <person name="Selengut J.D."/>
            <person name="Koo H.L."/>
            <person name="Peterson J.D."/>
            <person name="Pop M."/>
            <person name="Kosack D.S."/>
            <person name="Shumway M.F."/>
            <person name="Bidwell S.L."/>
            <person name="Shallom S.J."/>
            <person name="van Aken S.E."/>
            <person name="Riedmuller S.B."/>
            <person name="Feldblyum T.V."/>
            <person name="Cho J.K."/>
            <person name="Quackenbush J."/>
            <person name="Sedegah M."/>
            <person name="Shoaibi A."/>
            <person name="Cummings L.M."/>
            <person name="Florens L."/>
            <person name="Yates J.R."/>
            <person name="Raine J.D."/>
            <person name="Sinden R.E."/>
            <person name="Harris M.A."/>
            <person name="Cunningham D.A."/>
            <person name="Preiser P.R."/>
            <person name="Bergman L.W."/>
            <person name="Vaidya A.B."/>
            <person name="van Lin L.H."/>
            <person name="Janse C.J."/>
            <person name="Waters A.P."/>
            <person name="Smith H.O."/>
            <person name="White O.R."/>
            <person name="Salzberg S.L."/>
            <person name="Venter J.C."/>
            <person name="Fraser C.M."/>
            <person name="Hoffman S.L."/>
            <person name="Gardner M.J."/>
            <person name="Carucci D.J."/>
        </authorList>
    </citation>
    <scope>NUCLEOTIDE SEQUENCE [LARGE SCALE GENOMIC DNA]</scope>
    <source>
        <strain evidence="1 2">17XNL</strain>
    </source>
</reference>
<evidence type="ECO:0000313" key="1">
    <source>
        <dbReference type="EMBL" id="EAA18046.1"/>
    </source>
</evidence>
<dbReference type="InParanoid" id="Q7RC52"/>
<sequence>SNIELVLSLVPLKYYKMNMNTKYANEYINSYFKSIFNTISVKTNLYSGIIFENREHSTHIYTRVETSVVYLKNIIMEETFSFPLHVKKGSYIKLNIGYDFSRVNFDVKIMRNNKKVSTSNKIKGNMDNGKINIFENISLFLEEGEIWVFLFIFHLKFLSLLKIKIILQCY</sequence>
<keyword evidence="2" id="KW-1185">Reference proteome</keyword>
<dbReference type="Proteomes" id="UP000008553">
    <property type="component" value="Unassembled WGS sequence"/>
</dbReference>